<keyword evidence="9 17" id="KW-0862">Zinc</keyword>
<dbReference type="SUPFAM" id="SSF55856">
    <property type="entry name" value="Cytochrome b5-like heme/steroid binding domain"/>
    <property type="match status" value="1"/>
</dbReference>
<feature type="binding site" evidence="17">
    <location>
        <position position="315"/>
    </location>
    <ligand>
        <name>Zn(2+)</name>
        <dbReference type="ChEBI" id="CHEBI:29105"/>
        <label>1</label>
    </ligand>
</feature>
<keyword evidence="6 16" id="KW-0479">Metal-binding</keyword>
<comment type="cofactor">
    <cofactor evidence="16 17">
        <name>Zn(2+)</name>
        <dbReference type="ChEBI" id="CHEBI:29105"/>
    </cofactor>
    <text evidence="16 17">Binds 2 Zn(2+) ions per subunit that likely form a catalytic dimetal center.</text>
</comment>
<feature type="binding site" description="axial binding residue" evidence="18">
    <location>
        <position position="71"/>
    </location>
    <ligand>
        <name>heme</name>
        <dbReference type="ChEBI" id="CHEBI:30413"/>
    </ligand>
    <ligandPart>
        <name>Fe</name>
        <dbReference type="ChEBI" id="CHEBI:18248"/>
    </ligandPart>
</feature>
<keyword evidence="11 16" id="KW-0560">Oxidoreductase</keyword>
<feature type="binding site" evidence="17">
    <location>
        <position position="312"/>
    </location>
    <ligand>
        <name>Zn(2+)</name>
        <dbReference type="ChEBI" id="CHEBI:29105"/>
        <label>1</label>
    </ligand>
</feature>
<evidence type="ECO:0000256" key="4">
    <source>
        <dbReference type="ARBA" id="ARBA00022617"/>
    </source>
</evidence>
<feature type="binding site" evidence="17">
    <location>
        <position position="238"/>
    </location>
    <ligand>
        <name>Zn(2+)</name>
        <dbReference type="ChEBI" id="CHEBI:29105"/>
        <label>1</label>
    </ligand>
</feature>
<evidence type="ECO:0000313" key="22">
    <source>
        <dbReference type="Proteomes" id="UP001143981"/>
    </source>
</evidence>
<evidence type="ECO:0000256" key="19">
    <source>
        <dbReference type="SAM" id="Phobius"/>
    </source>
</evidence>
<evidence type="ECO:0000256" key="3">
    <source>
        <dbReference type="ARBA" id="ARBA00022516"/>
    </source>
</evidence>
<evidence type="ECO:0000256" key="6">
    <source>
        <dbReference type="ARBA" id="ARBA00022723"/>
    </source>
</evidence>
<dbReference type="EMBL" id="JANBOI010000634">
    <property type="protein sequence ID" value="KAJ1729333.1"/>
    <property type="molecule type" value="Genomic_DNA"/>
</dbReference>
<dbReference type="Pfam" id="PF00173">
    <property type="entry name" value="Cyt-b5"/>
    <property type="match status" value="1"/>
</dbReference>
<keyword evidence="22" id="KW-1185">Reference proteome</keyword>
<dbReference type="FunFam" id="3.10.120.10:FF:000007">
    <property type="entry name" value="Sulfite oxidase, mitochondrial"/>
    <property type="match status" value="1"/>
</dbReference>
<gene>
    <name evidence="21" type="primary">SCS7</name>
    <name evidence="21" type="ORF">LPJ61_003575</name>
</gene>
<dbReference type="PANTHER" id="PTHR12863:SF1">
    <property type="entry name" value="FATTY ACID 2-HYDROXYLASE"/>
    <property type="match status" value="1"/>
</dbReference>
<dbReference type="Pfam" id="PF04116">
    <property type="entry name" value="FA_hydroxylase"/>
    <property type="match status" value="1"/>
</dbReference>
<dbReference type="AlphaFoldDB" id="A0A9W7Y6C4"/>
<keyword evidence="15 16" id="KW-0275">Fatty acid biosynthesis</keyword>
<dbReference type="Gene3D" id="3.10.120.10">
    <property type="entry name" value="Cytochrome b5-like heme/steroid binding domain"/>
    <property type="match status" value="1"/>
</dbReference>
<dbReference type="GO" id="GO:0005789">
    <property type="term" value="C:endoplasmic reticulum membrane"/>
    <property type="evidence" value="ECO:0007669"/>
    <property type="project" value="UniProtKB-SubCell"/>
</dbReference>
<dbReference type="InterPro" id="IPR001199">
    <property type="entry name" value="Cyt_B5-like_heme/steroid-bd"/>
</dbReference>
<evidence type="ECO:0000256" key="17">
    <source>
        <dbReference type="PIRSR" id="PIRSR005149-1"/>
    </source>
</evidence>
<evidence type="ECO:0000256" key="13">
    <source>
        <dbReference type="ARBA" id="ARBA00023098"/>
    </source>
</evidence>
<dbReference type="PANTHER" id="PTHR12863">
    <property type="entry name" value="FATTY ACID HYDROXYLASE"/>
    <property type="match status" value="1"/>
</dbReference>
<keyword evidence="14 16" id="KW-0472">Membrane</keyword>
<keyword evidence="5 19" id="KW-0812">Transmembrane</keyword>
<organism evidence="21 22">
    <name type="scientific">Coemansia biformis</name>
    <dbReference type="NCBI Taxonomy" id="1286918"/>
    <lineage>
        <taxon>Eukaryota</taxon>
        <taxon>Fungi</taxon>
        <taxon>Fungi incertae sedis</taxon>
        <taxon>Zoopagomycota</taxon>
        <taxon>Kickxellomycotina</taxon>
        <taxon>Kickxellomycetes</taxon>
        <taxon>Kickxellales</taxon>
        <taxon>Kickxellaceae</taxon>
        <taxon>Coemansia</taxon>
    </lineage>
</organism>
<dbReference type="InterPro" id="IPR014430">
    <property type="entry name" value="Scs7"/>
</dbReference>
<dbReference type="InterPro" id="IPR006694">
    <property type="entry name" value="Fatty_acid_hydroxylase"/>
</dbReference>
<reference evidence="21" key="1">
    <citation type="submission" date="2022-07" db="EMBL/GenBank/DDBJ databases">
        <title>Phylogenomic reconstructions and comparative analyses of Kickxellomycotina fungi.</title>
        <authorList>
            <person name="Reynolds N.K."/>
            <person name="Stajich J.E."/>
            <person name="Barry K."/>
            <person name="Grigoriev I.V."/>
            <person name="Crous P."/>
            <person name="Smith M.E."/>
        </authorList>
    </citation>
    <scope>NUCLEOTIDE SEQUENCE</scope>
    <source>
        <strain evidence="21">BCRC 34381</strain>
    </source>
</reference>
<sequence length="344" mass="39542">MAPTNNSKQREYSRAEVARHDSAESLWVIRGNQVFDLTSFHTDHPGGSDMLMQYAGQDITEAMRDGSIHTHTTQAYRVLKDFCIGEVTADDQQTYAAPPDGRDEMECVRDEAFLDLSRPLFMQMCRSRFSKEFYLQEVHRARHLPQPAVFFANPVLEMLTRTPWWVIPLYWVPIIATILTLGAEYEPPNVMLVGFIFGLVSWTLVEYSIHRFVFHYDENLPEGTLAQVAHFLLHGVHHYLPMDPLRLVMPPVLSTFLGLIILGLMCCIFTPGMVHAVISGLATGYVLYDECHYWLHHGMSPSKYLCKLKTYHLRHHYKDFKAGYGITSDFWDNVFGTQFVTPEC</sequence>
<dbReference type="Proteomes" id="UP001143981">
    <property type="component" value="Unassembled WGS sequence"/>
</dbReference>
<dbReference type="EC" id="1.-.-.-" evidence="16"/>
<keyword evidence="4 18" id="KW-0349">Heme</keyword>
<feature type="binding site" evidence="17">
    <location>
        <position position="237"/>
    </location>
    <ligand>
        <name>Zn(2+)</name>
        <dbReference type="ChEBI" id="CHEBI:29105"/>
        <label>1</label>
    </ligand>
</feature>
<protein>
    <recommendedName>
        <fullName evidence="16">Ceramide very long chain fatty acid hydroxylase</fullName>
        <ecNumber evidence="16">1.-.-.-</ecNumber>
    </recommendedName>
</protein>
<feature type="binding site" evidence="17">
    <location>
        <position position="296"/>
    </location>
    <ligand>
        <name>Zn(2+)</name>
        <dbReference type="ChEBI" id="CHEBI:29105"/>
        <label>1</label>
    </ligand>
</feature>
<evidence type="ECO:0000313" key="21">
    <source>
        <dbReference type="EMBL" id="KAJ1729333.1"/>
    </source>
</evidence>
<keyword evidence="12 16" id="KW-0408">Iron</keyword>
<comment type="caution">
    <text evidence="21">The sequence shown here is derived from an EMBL/GenBank/DDBJ whole genome shotgun (WGS) entry which is preliminary data.</text>
</comment>
<evidence type="ECO:0000256" key="14">
    <source>
        <dbReference type="ARBA" id="ARBA00023136"/>
    </source>
</evidence>
<comment type="cofactor">
    <cofactor evidence="18">
        <name>Fe cation</name>
        <dbReference type="ChEBI" id="CHEBI:24875"/>
    </cofactor>
</comment>
<evidence type="ECO:0000256" key="8">
    <source>
        <dbReference type="ARBA" id="ARBA00022832"/>
    </source>
</evidence>
<feature type="binding site" description="axial binding residue" evidence="18">
    <location>
        <position position="44"/>
    </location>
    <ligand>
        <name>heme</name>
        <dbReference type="ChEBI" id="CHEBI:30413"/>
    </ligand>
    <ligandPart>
        <name>Fe</name>
        <dbReference type="ChEBI" id="CHEBI:18248"/>
    </ligandPart>
</feature>
<evidence type="ECO:0000259" key="20">
    <source>
        <dbReference type="PROSITE" id="PS50255"/>
    </source>
</evidence>
<feature type="binding site" evidence="17">
    <location>
        <position position="234"/>
    </location>
    <ligand>
        <name>Zn(2+)</name>
        <dbReference type="ChEBI" id="CHEBI:29105"/>
        <label>1</label>
    </ligand>
</feature>
<evidence type="ECO:0000256" key="15">
    <source>
        <dbReference type="ARBA" id="ARBA00023160"/>
    </source>
</evidence>
<dbReference type="PROSITE" id="PS50255">
    <property type="entry name" value="CYTOCHROME_B5_2"/>
    <property type="match status" value="1"/>
</dbReference>
<feature type="binding site" evidence="17">
    <location>
        <position position="210"/>
    </location>
    <ligand>
        <name>Zn(2+)</name>
        <dbReference type="ChEBI" id="CHEBI:29105"/>
        <label>1</label>
    </ligand>
</feature>
<evidence type="ECO:0000256" key="2">
    <source>
        <dbReference type="ARBA" id="ARBA00005747"/>
    </source>
</evidence>
<evidence type="ECO:0000256" key="12">
    <source>
        <dbReference type="ARBA" id="ARBA00023004"/>
    </source>
</evidence>
<comment type="similarity">
    <text evidence="2 16">Belongs to the sterol desaturase family. SCS7 subfamily.</text>
</comment>
<dbReference type="InterPro" id="IPR036400">
    <property type="entry name" value="Cyt_B5-like_heme/steroid_sf"/>
</dbReference>
<keyword evidence="13 16" id="KW-0443">Lipid metabolism</keyword>
<name>A0A9W7Y6C4_9FUNG</name>
<comment type="function">
    <text evidence="16">Ceramide hydroxylase involved in the hydroxylation of sphingolipid-associated very long chain fatty acids. Postulated to hydroxylate the very long chain fatty acid of dihydroceramides and phytoceramides at C-2.</text>
</comment>
<dbReference type="OrthoDB" id="260519at2759"/>
<evidence type="ECO:0000256" key="16">
    <source>
        <dbReference type="PIRNR" id="PIRNR005149"/>
    </source>
</evidence>
<accession>A0A9W7Y6C4</accession>
<proteinExistence type="inferred from homology"/>
<evidence type="ECO:0000256" key="11">
    <source>
        <dbReference type="ARBA" id="ARBA00023002"/>
    </source>
</evidence>
<feature type="binding site" evidence="17">
    <location>
        <position position="292"/>
    </location>
    <ligand>
        <name>Zn(2+)</name>
        <dbReference type="ChEBI" id="CHEBI:29105"/>
        <label>1</label>
    </ligand>
</feature>
<comment type="subcellular location">
    <subcellularLocation>
        <location evidence="1">Endoplasmic reticulum membrane</location>
        <topology evidence="1">Multi-pass membrane protein</topology>
    </subcellularLocation>
</comment>
<dbReference type="GO" id="GO:0080132">
    <property type="term" value="F:fatty acid 2-hydroxylase activity"/>
    <property type="evidence" value="ECO:0007669"/>
    <property type="project" value="InterPro"/>
</dbReference>
<dbReference type="PRINTS" id="PR00363">
    <property type="entry name" value="CYTOCHROMEB5"/>
</dbReference>
<evidence type="ECO:0000256" key="9">
    <source>
        <dbReference type="ARBA" id="ARBA00022833"/>
    </source>
</evidence>
<dbReference type="SMART" id="SM01117">
    <property type="entry name" value="Cyt-b5"/>
    <property type="match status" value="1"/>
</dbReference>
<evidence type="ECO:0000256" key="1">
    <source>
        <dbReference type="ARBA" id="ARBA00004477"/>
    </source>
</evidence>
<feature type="transmembrane region" description="Helical" evidence="19">
    <location>
        <begin position="190"/>
        <end position="209"/>
    </location>
</feature>
<dbReference type="GO" id="GO:0006633">
    <property type="term" value="P:fatty acid biosynthetic process"/>
    <property type="evidence" value="ECO:0007669"/>
    <property type="project" value="UniProtKB-KW"/>
</dbReference>
<keyword evidence="3 16" id="KW-0444">Lipid biosynthesis</keyword>
<keyword evidence="7 16" id="KW-0256">Endoplasmic reticulum</keyword>
<evidence type="ECO:0000256" key="7">
    <source>
        <dbReference type="ARBA" id="ARBA00022824"/>
    </source>
</evidence>
<feature type="domain" description="Cytochrome b5 heme-binding" evidence="20">
    <location>
        <begin position="9"/>
        <end position="88"/>
    </location>
</feature>
<feature type="transmembrane region" description="Helical" evidence="19">
    <location>
        <begin position="164"/>
        <end position="183"/>
    </location>
</feature>
<dbReference type="PIRSF" id="PIRSF005149">
    <property type="entry name" value="IPC-B_HD"/>
    <property type="match status" value="1"/>
</dbReference>
<feature type="binding site" evidence="17">
    <location>
        <position position="215"/>
    </location>
    <ligand>
        <name>Zn(2+)</name>
        <dbReference type="ChEBI" id="CHEBI:29105"/>
        <label>1</label>
    </ligand>
</feature>
<keyword evidence="10 19" id="KW-1133">Transmembrane helix</keyword>
<evidence type="ECO:0000256" key="5">
    <source>
        <dbReference type="ARBA" id="ARBA00022692"/>
    </source>
</evidence>
<evidence type="ECO:0000256" key="10">
    <source>
        <dbReference type="ARBA" id="ARBA00022989"/>
    </source>
</evidence>
<dbReference type="GO" id="GO:0005506">
    <property type="term" value="F:iron ion binding"/>
    <property type="evidence" value="ECO:0007669"/>
    <property type="project" value="UniProtKB-UniRule"/>
</dbReference>
<keyword evidence="8 16" id="KW-0276">Fatty acid metabolism</keyword>
<feature type="transmembrane region" description="Helical" evidence="19">
    <location>
        <begin position="248"/>
        <end position="269"/>
    </location>
</feature>
<evidence type="ECO:0000256" key="18">
    <source>
        <dbReference type="PIRSR" id="PIRSR005149-50"/>
    </source>
</evidence>
<feature type="binding site" evidence="17">
    <location>
        <position position="316"/>
    </location>
    <ligand>
        <name>Zn(2+)</name>
        <dbReference type="ChEBI" id="CHEBI:29105"/>
        <label>1</label>
    </ligand>
</feature>